<dbReference type="HOGENOM" id="CLU_1777714_0_0_1"/>
<keyword evidence="3" id="KW-1185">Reference proteome</keyword>
<dbReference type="EMBL" id="ABDG02000019">
    <property type="protein sequence ID" value="EHK47903.1"/>
    <property type="molecule type" value="Genomic_DNA"/>
</dbReference>
<protein>
    <recommendedName>
        <fullName evidence="4">Secreted protein</fullName>
    </recommendedName>
</protein>
<dbReference type="Proteomes" id="UP000005426">
    <property type="component" value="Unassembled WGS sequence"/>
</dbReference>
<keyword evidence="1" id="KW-0732">Signal</keyword>
<comment type="caution">
    <text evidence="2">The sequence shown here is derived from an EMBL/GenBank/DDBJ whole genome shotgun (WGS) entry which is preliminary data.</text>
</comment>
<feature type="signal peptide" evidence="1">
    <location>
        <begin position="1"/>
        <end position="22"/>
    </location>
</feature>
<reference evidence="2 3" key="1">
    <citation type="journal article" date="2011" name="Genome Biol.">
        <title>Comparative genome sequence analysis underscores mycoparasitism as the ancestral life style of Trichoderma.</title>
        <authorList>
            <person name="Kubicek C.P."/>
            <person name="Herrera-Estrella A."/>
            <person name="Seidl-Seiboth V."/>
            <person name="Martinez D.A."/>
            <person name="Druzhinina I.S."/>
            <person name="Thon M."/>
            <person name="Zeilinger S."/>
            <person name="Casas-Flores S."/>
            <person name="Horwitz B.A."/>
            <person name="Mukherjee P.K."/>
            <person name="Mukherjee M."/>
            <person name="Kredics L."/>
            <person name="Alcaraz L.D."/>
            <person name="Aerts A."/>
            <person name="Antal Z."/>
            <person name="Atanasova L."/>
            <person name="Cervantes-Badillo M.G."/>
            <person name="Challacombe J."/>
            <person name="Chertkov O."/>
            <person name="McCluskey K."/>
            <person name="Coulpier F."/>
            <person name="Deshpande N."/>
            <person name="von Doehren H."/>
            <person name="Ebbole D.J."/>
            <person name="Esquivel-Naranjo E.U."/>
            <person name="Fekete E."/>
            <person name="Flipphi M."/>
            <person name="Glaser F."/>
            <person name="Gomez-Rodriguez E.Y."/>
            <person name="Gruber S."/>
            <person name="Han C."/>
            <person name="Henrissat B."/>
            <person name="Hermosa R."/>
            <person name="Hernandez-Onate M."/>
            <person name="Karaffa L."/>
            <person name="Kosti I."/>
            <person name="Le Crom S."/>
            <person name="Lindquist E."/>
            <person name="Lucas S."/>
            <person name="Luebeck M."/>
            <person name="Luebeck P.S."/>
            <person name="Margeot A."/>
            <person name="Metz B."/>
            <person name="Misra M."/>
            <person name="Nevalainen H."/>
            <person name="Omann M."/>
            <person name="Packer N."/>
            <person name="Perrone G."/>
            <person name="Uresti-Rivera E.E."/>
            <person name="Salamov A."/>
            <person name="Schmoll M."/>
            <person name="Seiboth B."/>
            <person name="Shapiro H."/>
            <person name="Sukno S."/>
            <person name="Tamayo-Ramos J.A."/>
            <person name="Tisch D."/>
            <person name="Wiest A."/>
            <person name="Wilkinson H.H."/>
            <person name="Zhang M."/>
            <person name="Coutinho P.M."/>
            <person name="Kenerley C.M."/>
            <person name="Monte E."/>
            <person name="Baker S.E."/>
            <person name="Grigoriev I.V."/>
        </authorList>
    </citation>
    <scope>NUCLEOTIDE SEQUENCE [LARGE SCALE GENOMIC DNA]</scope>
    <source>
        <strain evidence="3">ATCC 20476 / IMI 206040</strain>
    </source>
</reference>
<organism evidence="2 3">
    <name type="scientific">Hypocrea atroviridis (strain ATCC 20476 / IMI 206040)</name>
    <name type="common">Trichoderma atroviride</name>
    <dbReference type="NCBI Taxonomy" id="452589"/>
    <lineage>
        <taxon>Eukaryota</taxon>
        <taxon>Fungi</taxon>
        <taxon>Dikarya</taxon>
        <taxon>Ascomycota</taxon>
        <taxon>Pezizomycotina</taxon>
        <taxon>Sordariomycetes</taxon>
        <taxon>Hypocreomycetidae</taxon>
        <taxon>Hypocreales</taxon>
        <taxon>Hypocreaceae</taxon>
        <taxon>Trichoderma</taxon>
    </lineage>
</organism>
<accession>G9NLW8</accession>
<evidence type="ECO:0000313" key="3">
    <source>
        <dbReference type="Proteomes" id="UP000005426"/>
    </source>
</evidence>
<evidence type="ECO:0008006" key="4">
    <source>
        <dbReference type="Google" id="ProtNLM"/>
    </source>
</evidence>
<dbReference type="OrthoDB" id="10632148at2759"/>
<proteinExistence type="predicted"/>
<name>G9NLW8_HYPAI</name>
<feature type="chain" id="PRO_5003524440" description="Secreted protein" evidence="1">
    <location>
        <begin position="23"/>
        <end position="146"/>
    </location>
</feature>
<dbReference type="AlphaFoldDB" id="G9NLW8"/>
<evidence type="ECO:0000256" key="1">
    <source>
        <dbReference type="SAM" id="SignalP"/>
    </source>
</evidence>
<gene>
    <name evidence="2" type="ORF">TRIATDRAFT_271789</name>
</gene>
<evidence type="ECO:0000313" key="2">
    <source>
        <dbReference type="EMBL" id="EHK47903.1"/>
    </source>
</evidence>
<sequence length="146" mass="16127">MYVLLLLLLLLLLPLPLPVVTCCGLALLPAPLWHSPSRFETAPIDRSSSTQKGTAARKKKVEKRRPLHFCIAVPKTRPPLARLFAQSENPFCDREERRRASIPWPFAENARDTPSRVQPVPCQGGALDSSTTQTATAATLTLTFVL</sequence>